<evidence type="ECO:0000313" key="5">
    <source>
        <dbReference type="Proteomes" id="UP000008922"/>
    </source>
</evidence>
<gene>
    <name evidence="4" type="ordered locus">ANT_31230</name>
</gene>
<dbReference type="GO" id="GO:0000160">
    <property type="term" value="P:phosphorelay signal transduction system"/>
    <property type="evidence" value="ECO:0007669"/>
    <property type="project" value="InterPro"/>
</dbReference>
<evidence type="ECO:0000259" key="3">
    <source>
        <dbReference type="PROSITE" id="PS50110"/>
    </source>
</evidence>
<dbReference type="HOGENOM" id="CLU_000445_69_15_0"/>
<dbReference type="InterPro" id="IPR011006">
    <property type="entry name" value="CheY-like_superfamily"/>
</dbReference>
<dbReference type="AlphaFoldDB" id="E8N2Z9"/>
<dbReference type="PANTHER" id="PTHR44591:SF3">
    <property type="entry name" value="RESPONSE REGULATORY DOMAIN-CONTAINING PROTEIN"/>
    <property type="match status" value="1"/>
</dbReference>
<keyword evidence="5" id="KW-1185">Reference proteome</keyword>
<feature type="domain" description="Response regulatory" evidence="3">
    <location>
        <begin position="3"/>
        <end position="117"/>
    </location>
</feature>
<dbReference type="SUPFAM" id="SSF52172">
    <property type="entry name" value="CheY-like"/>
    <property type="match status" value="1"/>
</dbReference>
<dbReference type="Pfam" id="PF00072">
    <property type="entry name" value="Response_reg"/>
    <property type="match status" value="1"/>
</dbReference>
<dbReference type="PROSITE" id="PS50110">
    <property type="entry name" value="RESPONSE_REGULATORY"/>
    <property type="match status" value="1"/>
</dbReference>
<dbReference type="Gene3D" id="3.40.50.2300">
    <property type="match status" value="1"/>
</dbReference>
<proteinExistence type="predicted"/>
<reference evidence="4 5" key="1">
    <citation type="submission" date="2010-12" db="EMBL/GenBank/DDBJ databases">
        <title>Whole genome sequence of Anaerolinea thermophila UNI-1.</title>
        <authorList>
            <person name="Narita-Yamada S."/>
            <person name="Kishi E."/>
            <person name="Watanabe Y."/>
            <person name="Takasaki K."/>
            <person name="Ankai A."/>
            <person name="Oguchi A."/>
            <person name="Fukui S."/>
            <person name="Takahashi M."/>
            <person name="Yashiro I."/>
            <person name="Hosoyama A."/>
            <person name="Sekiguchi Y."/>
            <person name="Hanada S."/>
            <person name="Fujita N."/>
        </authorList>
    </citation>
    <scope>NUCLEOTIDE SEQUENCE [LARGE SCALE GENOMIC DNA]</scope>
    <source>
        <strain evidence="5">DSM 14523 / JCM 11388 / NBRC 100420 / UNI-1</strain>
    </source>
</reference>
<dbReference type="Proteomes" id="UP000008922">
    <property type="component" value="Chromosome"/>
</dbReference>
<protein>
    <submittedName>
        <fullName evidence="4">Response regulator receiver protein</fullName>
    </submittedName>
</protein>
<feature type="modified residue" description="4-aspartylphosphate" evidence="2">
    <location>
        <position position="52"/>
    </location>
</feature>
<dbReference type="eggNOG" id="COG0745">
    <property type="taxonomic scope" value="Bacteria"/>
</dbReference>
<dbReference type="InterPro" id="IPR001789">
    <property type="entry name" value="Sig_transdc_resp-reg_receiver"/>
</dbReference>
<dbReference type="RefSeq" id="WP_013561490.1">
    <property type="nucleotide sequence ID" value="NC_014960.1"/>
</dbReference>
<dbReference type="STRING" id="926569.ANT_31230"/>
<accession>E8N2Z9</accession>
<sequence length="117" mass="12599">MAKILIVDDSSYARTLLKRALEKAGHVVCEASSGMDALEQLPTCQPNLVTMDLLMPGMEGLELIGHLKAMQPSLKVIVITANIQDETRKELIQAGADAFLNKPVSPDVLVNTVSSLL</sequence>
<dbReference type="InParanoid" id="E8N2Z9"/>
<organism evidence="4 5">
    <name type="scientific">Anaerolinea thermophila (strain DSM 14523 / JCM 11388 / NBRC 100420 / UNI-1)</name>
    <dbReference type="NCBI Taxonomy" id="926569"/>
    <lineage>
        <taxon>Bacteria</taxon>
        <taxon>Bacillati</taxon>
        <taxon>Chloroflexota</taxon>
        <taxon>Anaerolineae</taxon>
        <taxon>Anaerolineales</taxon>
        <taxon>Anaerolineaceae</taxon>
        <taxon>Anaerolinea</taxon>
    </lineage>
</organism>
<dbReference type="EMBL" id="AP012029">
    <property type="protein sequence ID" value="BAJ65149.1"/>
    <property type="molecule type" value="Genomic_DNA"/>
</dbReference>
<evidence type="ECO:0000256" key="1">
    <source>
        <dbReference type="ARBA" id="ARBA00022553"/>
    </source>
</evidence>
<dbReference type="InterPro" id="IPR050595">
    <property type="entry name" value="Bact_response_regulator"/>
</dbReference>
<dbReference type="PANTHER" id="PTHR44591">
    <property type="entry name" value="STRESS RESPONSE REGULATOR PROTEIN 1"/>
    <property type="match status" value="1"/>
</dbReference>
<dbReference type="SMART" id="SM00448">
    <property type="entry name" value="REC"/>
    <property type="match status" value="1"/>
</dbReference>
<evidence type="ECO:0000313" key="4">
    <source>
        <dbReference type="EMBL" id="BAJ65149.1"/>
    </source>
</evidence>
<keyword evidence="1 2" id="KW-0597">Phosphoprotein</keyword>
<dbReference type="KEGG" id="atm:ANT_31230"/>
<dbReference type="FunCoup" id="E8N2Z9">
    <property type="interactions" value="126"/>
</dbReference>
<dbReference type="OrthoDB" id="9808843at2"/>
<evidence type="ECO:0000256" key="2">
    <source>
        <dbReference type="PROSITE-ProRule" id="PRU00169"/>
    </source>
</evidence>
<name>E8N2Z9_ANATU</name>